<gene>
    <name evidence="1" type="ORF">dsmv_1408</name>
</gene>
<dbReference type="EMBL" id="ATHJ01000059">
    <property type="protein sequence ID" value="EPR43042.1"/>
    <property type="molecule type" value="Genomic_DNA"/>
</dbReference>
<sequence length="87" mass="9699">MALQLEIKRLRIDAPGTWAGGAGMFRSMLERALQEELQGAVATGRIDAHEIVRVDMPPVTVSDIYDMQEIAREIARRIVQAIRQNPG</sequence>
<dbReference type="Proteomes" id="UP000014977">
    <property type="component" value="Unassembled WGS sequence"/>
</dbReference>
<dbReference type="AlphaFoldDB" id="S7U121"/>
<proteinExistence type="predicted"/>
<evidence type="ECO:0000313" key="2">
    <source>
        <dbReference type="Proteomes" id="UP000014977"/>
    </source>
</evidence>
<keyword evidence="2" id="KW-1185">Reference proteome</keyword>
<accession>S7U121</accession>
<protein>
    <submittedName>
        <fullName evidence="1">Uncharacterized protein</fullName>
    </submittedName>
</protein>
<evidence type="ECO:0000313" key="1">
    <source>
        <dbReference type="EMBL" id="EPR43042.1"/>
    </source>
</evidence>
<organism evidence="1 2">
    <name type="scientific">Desulfococcus multivorans DSM 2059</name>
    <dbReference type="NCBI Taxonomy" id="1121405"/>
    <lineage>
        <taxon>Bacteria</taxon>
        <taxon>Pseudomonadati</taxon>
        <taxon>Thermodesulfobacteriota</taxon>
        <taxon>Desulfobacteria</taxon>
        <taxon>Desulfobacterales</taxon>
        <taxon>Desulfococcaceae</taxon>
        <taxon>Desulfococcus</taxon>
    </lineage>
</organism>
<reference evidence="1 2" key="1">
    <citation type="journal article" date="2013" name="Genome Announc.">
        <title>Draft genome sequences for three mercury-methylating, sulfate-reducing bacteria.</title>
        <authorList>
            <person name="Brown S.D."/>
            <person name="Hurt R.A.Jr."/>
            <person name="Gilmour C.C."/>
            <person name="Elias D.A."/>
        </authorList>
    </citation>
    <scope>NUCLEOTIDE SEQUENCE [LARGE SCALE GENOMIC DNA]</scope>
    <source>
        <strain evidence="1 2">DSM 2059</strain>
    </source>
</reference>
<dbReference type="RefSeq" id="WP_020875755.1">
    <property type="nucleotide sequence ID" value="NZ_ATHJ01000059.1"/>
</dbReference>
<dbReference type="STRING" id="897.B2D07_13175"/>
<name>S7U121_DESML</name>
<comment type="caution">
    <text evidence="1">The sequence shown here is derived from an EMBL/GenBank/DDBJ whole genome shotgun (WGS) entry which is preliminary data.</text>
</comment>